<dbReference type="AlphaFoldDB" id="A0A6H5GMP5"/>
<gene>
    <name evidence="2" type="ORF">NTEN_LOCUS8656</name>
</gene>
<sequence length="110" mass="12094">MGLFYLGKLTLLIIVLAPNTHLAWPSVTRSHVTMKRSPSYSWSLLRSGVHRRRLIASGGRIVDAAFDADQVTALLTGERRLLSASTSTFLACQAVRPRFSEDSTPLHGTD</sequence>
<organism evidence="2 3">
    <name type="scientific">Nesidiocoris tenuis</name>
    <dbReference type="NCBI Taxonomy" id="355587"/>
    <lineage>
        <taxon>Eukaryota</taxon>
        <taxon>Metazoa</taxon>
        <taxon>Ecdysozoa</taxon>
        <taxon>Arthropoda</taxon>
        <taxon>Hexapoda</taxon>
        <taxon>Insecta</taxon>
        <taxon>Pterygota</taxon>
        <taxon>Neoptera</taxon>
        <taxon>Paraneoptera</taxon>
        <taxon>Hemiptera</taxon>
        <taxon>Heteroptera</taxon>
        <taxon>Panheteroptera</taxon>
        <taxon>Cimicomorpha</taxon>
        <taxon>Miridae</taxon>
        <taxon>Dicyphina</taxon>
        <taxon>Nesidiocoris</taxon>
    </lineage>
</organism>
<evidence type="ECO:0000313" key="2">
    <source>
        <dbReference type="EMBL" id="CAB0002931.1"/>
    </source>
</evidence>
<dbReference type="Proteomes" id="UP000479000">
    <property type="component" value="Unassembled WGS sequence"/>
</dbReference>
<evidence type="ECO:0008006" key="4">
    <source>
        <dbReference type="Google" id="ProtNLM"/>
    </source>
</evidence>
<dbReference type="EMBL" id="CADCXU010013185">
    <property type="protein sequence ID" value="CAB0002931.1"/>
    <property type="molecule type" value="Genomic_DNA"/>
</dbReference>
<evidence type="ECO:0000313" key="3">
    <source>
        <dbReference type="Proteomes" id="UP000479000"/>
    </source>
</evidence>
<reference evidence="2 3" key="1">
    <citation type="submission" date="2020-02" db="EMBL/GenBank/DDBJ databases">
        <authorList>
            <person name="Ferguson B K."/>
        </authorList>
    </citation>
    <scope>NUCLEOTIDE SEQUENCE [LARGE SCALE GENOMIC DNA]</scope>
</reference>
<keyword evidence="3" id="KW-1185">Reference proteome</keyword>
<feature type="signal peptide" evidence="1">
    <location>
        <begin position="1"/>
        <end position="25"/>
    </location>
</feature>
<feature type="chain" id="PRO_5026165789" description="Secreted protein" evidence="1">
    <location>
        <begin position="26"/>
        <end position="110"/>
    </location>
</feature>
<accession>A0A6H5GMP5</accession>
<evidence type="ECO:0000256" key="1">
    <source>
        <dbReference type="SAM" id="SignalP"/>
    </source>
</evidence>
<protein>
    <recommendedName>
        <fullName evidence="4">Secreted protein</fullName>
    </recommendedName>
</protein>
<name>A0A6H5GMP5_9HEMI</name>
<keyword evidence="1" id="KW-0732">Signal</keyword>
<proteinExistence type="predicted"/>